<evidence type="ECO:0000313" key="4">
    <source>
        <dbReference type="Proteomes" id="UP000029444"/>
    </source>
</evidence>
<evidence type="ECO:0000259" key="2">
    <source>
        <dbReference type="Pfam" id="PF01882"/>
    </source>
</evidence>
<reference evidence="3 4" key="1">
    <citation type="submission" date="2012-09" db="EMBL/GenBank/DDBJ databases">
        <title>Genome Sequence of alkane-degrading Bacterium Alcanivorax sp. 19-m-6.</title>
        <authorList>
            <person name="Lai Q."/>
            <person name="Shao Z."/>
        </authorList>
    </citation>
    <scope>NUCLEOTIDE SEQUENCE [LARGE SCALE GENOMIC DNA]</scope>
    <source>
        <strain evidence="3 4">19-m-6</strain>
    </source>
</reference>
<feature type="domain" description="DUF58" evidence="2">
    <location>
        <begin position="197"/>
        <end position="403"/>
    </location>
</feature>
<keyword evidence="1" id="KW-0472">Membrane</keyword>
<dbReference type="Proteomes" id="UP000029444">
    <property type="component" value="Unassembled WGS sequence"/>
</dbReference>
<dbReference type="AlphaFoldDB" id="A0A095SP01"/>
<keyword evidence="1" id="KW-0812">Transmembrane</keyword>
<comment type="caution">
    <text evidence="3">The sequence shown here is derived from an EMBL/GenBank/DDBJ whole genome shotgun (WGS) entry which is preliminary data.</text>
</comment>
<keyword evidence="4" id="KW-1185">Reference proteome</keyword>
<dbReference type="PANTHER" id="PTHR33608:SF3">
    <property type="entry name" value="SLR2013 PROTEIN"/>
    <property type="match status" value="1"/>
</dbReference>
<dbReference type="PANTHER" id="PTHR33608">
    <property type="entry name" value="BLL2464 PROTEIN"/>
    <property type="match status" value="1"/>
</dbReference>
<organism evidence="3 4">
    <name type="scientific">Alcanivorax nanhaiticus</name>
    <dbReference type="NCBI Taxonomy" id="1177154"/>
    <lineage>
        <taxon>Bacteria</taxon>
        <taxon>Pseudomonadati</taxon>
        <taxon>Pseudomonadota</taxon>
        <taxon>Gammaproteobacteria</taxon>
        <taxon>Oceanospirillales</taxon>
        <taxon>Alcanivoracaceae</taxon>
        <taxon>Alcanivorax</taxon>
    </lineage>
</organism>
<dbReference type="InterPro" id="IPR002881">
    <property type="entry name" value="DUF58"/>
</dbReference>
<evidence type="ECO:0000313" key="3">
    <source>
        <dbReference type="EMBL" id="KGD66406.1"/>
    </source>
</evidence>
<dbReference type="OrthoDB" id="9812729at2"/>
<keyword evidence="1" id="KW-1133">Transmembrane helix</keyword>
<evidence type="ECO:0000256" key="1">
    <source>
        <dbReference type="SAM" id="Phobius"/>
    </source>
</evidence>
<protein>
    <recommendedName>
        <fullName evidence="2">DUF58 domain-containing protein</fullName>
    </recommendedName>
</protein>
<gene>
    <name evidence="3" type="ORF">Y5S_00073</name>
</gene>
<proteinExistence type="predicted"/>
<name>A0A095SP01_9GAMM</name>
<feature type="transmembrane region" description="Helical" evidence="1">
    <location>
        <begin position="28"/>
        <end position="46"/>
    </location>
</feature>
<accession>A0A095SP01</accession>
<dbReference type="EMBL" id="ARXV01000001">
    <property type="protein sequence ID" value="KGD66406.1"/>
    <property type="molecule type" value="Genomic_DNA"/>
</dbReference>
<sequence length="435" mass="48866">MKPARRLLQLVALWAGLAIPLIWLDSTGLVALWWALGGLITVIALLDGWQLTRQPAPQAQRILPSALSVQQPHPVRIRVRSNSLPAGTLLADRHPGDDPDTGLPCLLNPAEDELTELTYPYRPSRRGPTEFGDLEFWLPSRLSLWSARKSVAAACSVPVYPDFSRLHATSLDASHTYLFSGTRLQPRRGEGMEFHQLREYHAGDSLRQIDWKATARRRTLISREYQDEQNQQILLMLDGGRRLAMPVGELTGFDHALNAALLLAWSALKQKDKAGAMLFSGDQPRWLPPVQGQHGINHLLNGLYDLHPSEHASDFNLAARQLLKQSRRRALVVLITRLQQEDRDDLMSAVTLLRKHHLVLVADMLLPEQENLARADVHDFDGALQVCAAAQEQQERQQLHTRLRHAGALVTATTPQNMPAQLNHLYLMLKRSGRL</sequence>
<dbReference type="STRING" id="1177154.Y5S_00073"/>
<dbReference type="eggNOG" id="COG1721">
    <property type="taxonomic scope" value="Bacteria"/>
</dbReference>
<dbReference type="PATRIC" id="fig|1177154.3.peg.75"/>
<dbReference type="Pfam" id="PF01882">
    <property type="entry name" value="DUF58"/>
    <property type="match status" value="1"/>
</dbReference>
<dbReference type="RefSeq" id="WP_035229272.1">
    <property type="nucleotide sequence ID" value="NZ_ARXV01000001.1"/>
</dbReference>